<proteinExistence type="predicted"/>
<dbReference type="EMBL" id="JAJJMB010001631">
    <property type="protein sequence ID" value="KAI3956372.1"/>
    <property type="molecule type" value="Genomic_DNA"/>
</dbReference>
<dbReference type="Proteomes" id="UP001202328">
    <property type="component" value="Unassembled WGS sequence"/>
</dbReference>
<accession>A0AAD4THH6</accession>
<evidence type="ECO:0000313" key="1">
    <source>
        <dbReference type="EMBL" id="KAI3956372.1"/>
    </source>
</evidence>
<reference evidence="1" key="1">
    <citation type="submission" date="2022-04" db="EMBL/GenBank/DDBJ databases">
        <title>A functionally conserved STORR gene fusion in Papaver species that diverged 16.8 million years ago.</title>
        <authorList>
            <person name="Catania T."/>
        </authorList>
    </citation>
    <scope>NUCLEOTIDE SEQUENCE</scope>
    <source>
        <strain evidence="1">S-188037</strain>
    </source>
</reference>
<dbReference type="Gene3D" id="2.30.29.150">
    <property type="match status" value="1"/>
</dbReference>
<keyword evidence="2" id="KW-1185">Reference proteome</keyword>
<comment type="caution">
    <text evidence="1">The sequence shown here is derived from an EMBL/GenBank/DDBJ whole genome shotgun (WGS) entry which is preliminary data.</text>
</comment>
<protein>
    <submittedName>
        <fullName evidence="1">Uncharacterized protein</fullName>
    </submittedName>
</protein>
<name>A0AAD4THH6_9MAGN</name>
<dbReference type="AlphaFoldDB" id="A0AAD4THH6"/>
<sequence>MDAEGNIIITPDNKSSLLVEEEEEEYELLGNDSESFSKHLKFMRRYRPDLLYQEISRSDNRYKYTRELRKQHQAKLSRTLHKRTYERLGVMKPLYNVEMYNKFCRKGNDTTSDSPKELELLEGKLPREQLSNVSIYPAVVTGAGKEMIGTLEAHLHSFRYSTSSTPFQIDVIIVEFDIEVGTARMLMLNL</sequence>
<organism evidence="1 2">
    <name type="scientific">Papaver atlanticum</name>
    <dbReference type="NCBI Taxonomy" id="357466"/>
    <lineage>
        <taxon>Eukaryota</taxon>
        <taxon>Viridiplantae</taxon>
        <taxon>Streptophyta</taxon>
        <taxon>Embryophyta</taxon>
        <taxon>Tracheophyta</taxon>
        <taxon>Spermatophyta</taxon>
        <taxon>Magnoliopsida</taxon>
        <taxon>Ranunculales</taxon>
        <taxon>Papaveraceae</taxon>
        <taxon>Papaveroideae</taxon>
        <taxon>Papaver</taxon>
    </lineage>
</organism>
<evidence type="ECO:0000313" key="2">
    <source>
        <dbReference type="Proteomes" id="UP001202328"/>
    </source>
</evidence>
<gene>
    <name evidence="1" type="ORF">MKW98_020568</name>
</gene>